<accession>A0A7Y0YRQ5</accession>
<evidence type="ECO:0000313" key="1">
    <source>
        <dbReference type="EMBL" id="NMX24899.1"/>
    </source>
</evidence>
<dbReference type="AlphaFoldDB" id="A0A7Y0YRQ5"/>
<reference evidence="1" key="1">
    <citation type="submission" date="2020-04" db="EMBL/GenBank/DDBJ databases">
        <authorList>
            <person name="Chakraborty B."/>
            <person name="Walker A.R."/>
            <person name="Burne R.A."/>
        </authorList>
    </citation>
    <scope>NUCLEOTIDE SEQUENCE [LARGE SCALE GENOMIC DNA]</scope>
    <source>
        <strain evidence="1">BCA8</strain>
    </source>
</reference>
<comment type="caution">
    <text evidence="1">The sequence shown here is derived from an EMBL/GenBank/DDBJ whole genome shotgun (WGS) entry which is preliminary data.</text>
</comment>
<organism evidence="1">
    <name type="scientific">Streptococcus sanguinis</name>
    <dbReference type="NCBI Taxonomy" id="1305"/>
    <lineage>
        <taxon>Bacteria</taxon>
        <taxon>Bacillati</taxon>
        <taxon>Bacillota</taxon>
        <taxon>Bacilli</taxon>
        <taxon>Lactobacillales</taxon>
        <taxon>Streptococcaceae</taxon>
        <taxon>Streptococcus</taxon>
    </lineage>
</organism>
<name>A0A7Y0YRQ5_STRSA</name>
<gene>
    <name evidence="1" type="ORF">HGP05_11575</name>
</gene>
<protein>
    <submittedName>
        <fullName evidence="1">Uncharacterized protein</fullName>
    </submittedName>
</protein>
<proteinExistence type="predicted"/>
<dbReference type="EMBL" id="JABBCN010000009">
    <property type="protein sequence ID" value="NMX24899.1"/>
    <property type="molecule type" value="Genomic_DNA"/>
</dbReference>
<sequence>MTSVETPTRPETIYVSRNNHQVGDGMSVTVTYDKHSNTWASSDGTEVTATKLEMTLGKFILSQDLVVIRGTIATNTDVATVVNTKPTATSQDYTSTKGTVVDLRNEAKAAVSISDSEDTKYGKTTYFTRITVTSPSGVQKVFDTKQDANNYNIARDIA</sequence>